<reference evidence="1" key="1">
    <citation type="submission" date="2021-06" db="EMBL/GenBank/DDBJ databases">
        <title>An adapted protocol for Saccharibacteria cultivation: two new species join this phylum of Candidate Phyla Radiations.</title>
        <authorList>
            <person name="Ibrahim A."/>
            <person name="Maatouk M."/>
            <person name="Zgheib R."/>
            <person name="Haddad G."/>
            <person name="Bou Khalil J."/>
            <person name="Raoult D."/>
            <person name="Bittar F."/>
        </authorList>
    </citation>
    <scope>NUCLEOTIDE SEQUENCE</scope>
    <source>
        <strain evidence="1">IHU1</strain>
    </source>
</reference>
<organism evidence="1 2">
    <name type="scientific">Candidatus Minimicrobia naudis</name>
    <dbReference type="NCBI Taxonomy" id="2841263"/>
    <lineage>
        <taxon>Bacteria</taxon>
        <taxon>Candidatus Saccharimonadota</taxon>
        <taxon>Candidatus Saccharimonadota incertae sedis</taxon>
        <taxon>Candidatus Minimicrobia</taxon>
    </lineage>
</organism>
<accession>A0A8F1MBT1</accession>
<dbReference type="KEGG" id="mnd:KOY48_03790"/>
<name>A0A8F1MBT1_9BACT</name>
<protein>
    <submittedName>
        <fullName evidence="1">Uncharacterized protein</fullName>
    </submittedName>
</protein>
<evidence type="ECO:0000313" key="2">
    <source>
        <dbReference type="Proteomes" id="UP000679129"/>
    </source>
</evidence>
<sequence>MQYYRTSVLPSLLDKVHANIKAGHDAFLVV</sequence>
<proteinExistence type="predicted"/>
<keyword evidence="2" id="KW-1185">Reference proteome</keyword>
<dbReference type="AlphaFoldDB" id="A0A8F1MBT1"/>
<evidence type="ECO:0000313" key="1">
    <source>
        <dbReference type="EMBL" id="QWQ31996.1"/>
    </source>
</evidence>
<gene>
    <name evidence="1" type="ORF">KOY48_03790</name>
</gene>
<dbReference type="EMBL" id="CP076460">
    <property type="protein sequence ID" value="QWQ31996.1"/>
    <property type="molecule type" value="Genomic_DNA"/>
</dbReference>
<dbReference type="Proteomes" id="UP000679129">
    <property type="component" value="Chromosome"/>
</dbReference>